<dbReference type="Proteomes" id="UP000621859">
    <property type="component" value="Unassembled WGS sequence"/>
</dbReference>
<keyword evidence="1" id="KW-1003">Cell membrane</keyword>
<dbReference type="RefSeq" id="WP_188687917.1">
    <property type="nucleotide sequence ID" value="NZ_BMLY01000001.1"/>
</dbReference>
<dbReference type="InterPro" id="IPR027417">
    <property type="entry name" value="P-loop_NTPase"/>
</dbReference>
<dbReference type="SMART" id="SM00382">
    <property type="entry name" value="AAA"/>
    <property type="match status" value="1"/>
</dbReference>
<protein>
    <submittedName>
        <fullName evidence="5">ABC transporter ATP-binding protein</fullName>
    </submittedName>
</protein>
<dbReference type="InterPro" id="IPR003593">
    <property type="entry name" value="AAA+_ATPase"/>
</dbReference>
<comment type="caution">
    <text evidence="5">The sequence shown here is derived from an EMBL/GenBank/DDBJ whole genome shotgun (WGS) entry which is preliminary data.</text>
</comment>
<gene>
    <name evidence="5" type="primary">fbpC</name>
    <name evidence="5" type="ORF">GCM10010971_02600</name>
</gene>
<evidence type="ECO:0000259" key="4">
    <source>
        <dbReference type="PROSITE" id="PS50893"/>
    </source>
</evidence>
<dbReference type="PROSITE" id="PS50893">
    <property type="entry name" value="ABC_TRANSPORTER_2"/>
    <property type="match status" value="1"/>
</dbReference>
<evidence type="ECO:0000256" key="3">
    <source>
        <dbReference type="ARBA" id="ARBA00022840"/>
    </source>
</evidence>
<evidence type="ECO:0000313" key="5">
    <source>
        <dbReference type="EMBL" id="GGP24441.1"/>
    </source>
</evidence>
<name>A0ABQ2PGR4_9NEIS</name>
<sequence>MPAPYAPETHPVSASARSLLVVDAVASPIIAPMSFVLEQGACTVVRGRSGAGKTRLLRLIADLDEGSGEVWLNGVARSQLPAPVWRKQVVYQSAESAWWLPTVRDHFRVDQHATLEHLADVLTLGKDRLDADLSLLSTGERQRAMLIRSLVMQPKVLLLDEPTSALDRDNIARVEQLLVDRMRGGLGLVLITHAEEQAARLGGQFVEVQRRT</sequence>
<evidence type="ECO:0000256" key="1">
    <source>
        <dbReference type="ARBA" id="ARBA00022475"/>
    </source>
</evidence>
<dbReference type="Gene3D" id="3.40.50.300">
    <property type="entry name" value="P-loop containing nucleotide triphosphate hydrolases"/>
    <property type="match status" value="1"/>
</dbReference>
<evidence type="ECO:0000256" key="2">
    <source>
        <dbReference type="ARBA" id="ARBA00022741"/>
    </source>
</evidence>
<proteinExistence type="predicted"/>
<dbReference type="EMBL" id="BMLY01000001">
    <property type="protein sequence ID" value="GGP24441.1"/>
    <property type="molecule type" value="Genomic_DNA"/>
</dbReference>
<keyword evidence="6" id="KW-1185">Reference proteome</keyword>
<feature type="domain" description="ABC transporter" evidence="4">
    <location>
        <begin position="14"/>
        <end position="210"/>
    </location>
</feature>
<organism evidence="5 6">
    <name type="scientific">Silvimonas amylolytica</name>
    <dbReference type="NCBI Taxonomy" id="449663"/>
    <lineage>
        <taxon>Bacteria</taxon>
        <taxon>Pseudomonadati</taxon>
        <taxon>Pseudomonadota</taxon>
        <taxon>Betaproteobacteria</taxon>
        <taxon>Neisseriales</taxon>
        <taxon>Chitinibacteraceae</taxon>
        <taxon>Silvimonas</taxon>
    </lineage>
</organism>
<dbReference type="PANTHER" id="PTHR43119">
    <property type="entry name" value="ABC TRANSPORT PROTEIN ATP-BINDING COMPONENT-RELATED"/>
    <property type="match status" value="1"/>
</dbReference>
<keyword evidence="3 5" id="KW-0067">ATP-binding</keyword>
<keyword evidence="1" id="KW-0472">Membrane</keyword>
<dbReference type="GO" id="GO:0005524">
    <property type="term" value="F:ATP binding"/>
    <property type="evidence" value="ECO:0007669"/>
    <property type="project" value="UniProtKB-KW"/>
</dbReference>
<reference evidence="6" key="1">
    <citation type="journal article" date="2019" name="Int. J. Syst. Evol. Microbiol.">
        <title>The Global Catalogue of Microorganisms (GCM) 10K type strain sequencing project: providing services to taxonomists for standard genome sequencing and annotation.</title>
        <authorList>
            <consortium name="The Broad Institute Genomics Platform"/>
            <consortium name="The Broad Institute Genome Sequencing Center for Infectious Disease"/>
            <person name="Wu L."/>
            <person name="Ma J."/>
        </authorList>
    </citation>
    <scope>NUCLEOTIDE SEQUENCE [LARGE SCALE GENOMIC DNA]</scope>
    <source>
        <strain evidence="6">CGMCC 1.8860</strain>
    </source>
</reference>
<dbReference type="SUPFAM" id="SSF52540">
    <property type="entry name" value="P-loop containing nucleoside triphosphate hydrolases"/>
    <property type="match status" value="1"/>
</dbReference>
<evidence type="ECO:0000313" key="6">
    <source>
        <dbReference type="Proteomes" id="UP000621859"/>
    </source>
</evidence>
<dbReference type="InterPro" id="IPR003439">
    <property type="entry name" value="ABC_transporter-like_ATP-bd"/>
</dbReference>
<accession>A0ABQ2PGR4</accession>
<dbReference type="PANTHER" id="PTHR43119:SF1">
    <property type="entry name" value="ABC TRANSPORTER DOMAIN-CONTAINING PROTEIN"/>
    <property type="match status" value="1"/>
</dbReference>
<dbReference type="Pfam" id="PF00005">
    <property type="entry name" value="ABC_tran"/>
    <property type="match status" value="1"/>
</dbReference>
<keyword evidence="2" id="KW-0547">Nucleotide-binding</keyword>